<keyword evidence="2" id="KW-1133">Transmembrane helix</keyword>
<keyword evidence="2" id="KW-0812">Transmembrane</keyword>
<name>A0A182VPH2_ANOME</name>
<feature type="compositionally biased region" description="Low complexity" evidence="1">
    <location>
        <begin position="121"/>
        <end position="134"/>
    </location>
</feature>
<dbReference type="VEuPathDB" id="VectorBase:AMEM018439"/>
<dbReference type="AlphaFoldDB" id="A0A182VPH2"/>
<feature type="transmembrane region" description="Helical" evidence="2">
    <location>
        <begin position="318"/>
        <end position="339"/>
    </location>
</feature>
<dbReference type="Proteomes" id="UP000075903">
    <property type="component" value="Unassembled WGS sequence"/>
</dbReference>
<feature type="region of interest" description="Disordered" evidence="1">
    <location>
        <begin position="159"/>
        <end position="204"/>
    </location>
</feature>
<feature type="compositionally biased region" description="Low complexity" evidence="1">
    <location>
        <begin position="159"/>
        <end position="203"/>
    </location>
</feature>
<organism evidence="3 4">
    <name type="scientific">Anopheles merus</name>
    <name type="common">Mosquito</name>
    <dbReference type="NCBI Taxonomy" id="30066"/>
    <lineage>
        <taxon>Eukaryota</taxon>
        <taxon>Metazoa</taxon>
        <taxon>Ecdysozoa</taxon>
        <taxon>Arthropoda</taxon>
        <taxon>Hexapoda</taxon>
        <taxon>Insecta</taxon>
        <taxon>Pterygota</taxon>
        <taxon>Neoptera</taxon>
        <taxon>Endopterygota</taxon>
        <taxon>Diptera</taxon>
        <taxon>Nematocera</taxon>
        <taxon>Culicoidea</taxon>
        <taxon>Culicidae</taxon>
        <taxon>Anophelinae</taxon>
        <taxon>Anopheles</taxon>
    </lineage>
</organism>
<dbReference type="EnsemblMetazoa" id="AMEM018439-RA">
    <property type="protein sequence ID" value="AMEM018439-PA"/>
    <property type="gene ID" value="AMEM018439"/>
</dbReference>
<evidence type="ECO:0000256" key="1">
    <source>
        <dbReference type="SAM" id="MobiDB-lite"/>
    </source>
</evidence>
<evidence type="ECO:0000313" key="4">
    <source>
        <dbReference type="Proteomes" id="UP000075903"/>
    </source>
</evidence>
<keyword evidence="2" id="KW-0472">Membrane</keyword>
<evidence type="ECO:0000256" key="2">
    <source>
        <dbReference type="SAM" id="Phobius"/>
    </source>
</evidence>
<reference evidence="3" key="1">
    <citation type="submission" date="2020-05" db="UniProtKB">
        <authorList>
            <consortium name="EnsemblMetazoa"/>
        </authorList>
    </citation>
    <scope>IDENTIFICATION</scope>
    <source>
        <strain evidence="3">MAF</strain>
    </source>
</reference>
<protein>
    <submittedName>
        <fullName evidence="3">Uncharacterized protein</fullName>
    </submittedName>
</protein>
<feature type="region of interest" description="Disordered" evidence="1">
    <location>
        <begin position="102"/>
        <end position="137"/>
    </location>
</feature>
<proteinExistence type="predicted"/>
<evidence type="ECO:0000313" key="3">
    <source>
        <dbReference type="EnsemblMetazoa" id="AMEM018439-PA"/>
    </source>
</evidence>
<keyword evidence="4" id="KW-1185">Reference proteome</keyword>
<sequence length="421" mass="45951">MVVVRERRKAGQLIHQHTEAVVPVVMMLHRPSLMMMMVMVPSAELLTEVEVVVYGVPVGVSFVADEVVVLAPVKLFHSNVKLLDRLPSSEFRWSKLRFRNRLGDRRPGDDSEPIPDELTTPGPVGSSASPSVIPCREPPSKATAWEWCWDFSPPPIPCSTSSESPSPSSSSSSSSIRLLPVASAASTSKPTSDPSTPLSPVPSARGQVVAAPVLVESTSCPSWSGSPPPGPPPVVFSLLRHLARRFWNQTWTRASVRSMRTASSSRKNTSGRIPGAYRTGFRRPCVQLVRCLVTVSGPSGRSHRIELCRSQAYTASTILNFALLVVMVAALVVCTAITFRRNRSIRSACVLDATRSTLYLYLSGQNGGRDIATASIASVKCWMGLHLPGVRVCIQPSRASWVARHKRLQSVEWLLQFQLPQ</sequence>
<accession>A0A182VPH2</accession>